<accession>A0A2Z6NK80</accession>
<evidence type="ECO:0000256" key="2">
    <source>
        <dbReference type="ARBA" id="ARBA00023015"/>
    </source>
</evidence>
<evidence type="ECO:0000256" key="4">
    <source>
        <dbReference type="ARBA" id="ARBA00023163"/>
    </source>
</evidence>
<keyword evidence="2" id="KW-0805">Transcription regulation</keyword>
<keyword evidence="8" id="KW-1185">Reference proteome</keyword>
<feature type="domain" description="TF-B3" evidence="6">
    <location>
        <begin position="1"/>
        <end position="80"/>
    </location>
</feature>
<keyword evidence="3" id="KW-0238">DNA-binding</keyword>
<organism evidence="7 8">
    <name type="scientific">Trifolium subterraneum</name>
    <name type="common">Subterranean clover</name>
    <dbReference type="NCBI Taxonomy" id="3900"/>
    <lineage>
        <taxon>Eukaryota</taxon>
        <taxon>Viridiplantae</taxon>
        <taxon>Streptophyta</taxon>
        <taxon>Embryophyta</taxon>
        <taxon>Tracheophyta</taxon>
        <taxon>Spermatophyta</taxon>
        <taxon>Magnoliopsida</taxon>
        <taxon>eudicotyledons</taxon>
        <taxon>Gunneridae</taxon>
        <taxon>Pentapetalae</taxon>
        <taxon>rosids</taxon>
        <taxon>fabids</taxon>
        <taxon>Fabales</taxon>
        <taxon>Fabaceae</taxon>
        <taxon>Papilionoideae</taxon>
        <taxon>50 kb inversion clade</taxon>
        <taxon>NPAAA clade</taxon>
        <taxon>Hologalegina</taxon>
        <taxon>IRL clade</taxon>
        <taxon>Trifolieae</taxon>
        <taxon>Trifolium</taxon>
    </lineage>
</organism>
<dbReference type="OrthoDB" id="1446554at2759"/>
<dbReference type="InterPro" id="IPR015300">
    <property type="entry name" value="DNA-bd_pseudobarrel_sf"/>
</dbReference>
<evidence type="ECO:0000256" key="3">
    <source>
        <dbReference type="ARBA" id="ARBA00023125"/>
    </source>
</evidence>
<keyword evidence="5" id="KW-0539">Nucleus</keyword>
<evidence type="ECO:0000313" key="7">
    <source>
        <dbReference type="EMBL" id="GAU44136.1"/>
    </source>
</evidence>
<dbReference type="SUPFAM" id="SSF101936">
    <property type="entry name" value="DNA-binding pseudobarrel domain"/>
    <property type="match status" value="1"/>
</dbReference>
<dbReference type="PROSITE" id="PS50863">
    <property type="entry name" value="B3"/>
    <property type="match status" value="1"/>
</dbReference>
<dbReference type="Gene3D" id="2.40.330.10">
    <property type="entry name" value="DNA-binding pseudobarrel domain"/>
    <property type="match status" value="1"/>
</dbReference>
<evidence type="ECO:0000256" key="1">
    <source>
        <dbReference type="ARBA" id="ARBA00004123"/>
    </source>
</evidence>
<keyword evidence="4" id="KW-0804">Transcription</keyword>
<evidence type="ECO:0000259" key="6">
    <source>
        <dbReference type="PROSITE" id="PS50863"/>
    </source>
</evidence>
<evidence type="ECO:0000313" key="8">
    <source>
        <dbReference type="Proteomes" id="UP000242715"/>
    </source>
</evidence>
<dbReference type="InterPro" id="IPR003340">
    <property type="entry name" value="B3_DNA-bd"/>
</dbReference>
<dbReference type="GO" id="GO:0005634">
    <property type="term" value="C:nucleus"/>
    <property type="evidence" value="ECO:0007669"/>
    <property type="project" value="UniProtKB-SubCell"/>
</dbReference>
<dbReference type="EMBL" id="DF974018">
    <property type="protein sequence ID" value="GAU44136.1"/>
    <property type="molecule type" value="Genomic_DNA"/>
</dbReference>
<proteinExistence type="predicted"/>
<dbReference type="GO" id="GO:0003677">
    <property type="term" value="F:DNA binding"/>
    <property type="evidence" value="ECO:0007669"/>
    <property type="project" value="UniProtKB-KW"/>
</dbReference>
<gene>
    <name evidence="7" type="ORF">TSUD_187970</name>
</gene>
<comment type="subcellular location">
    <subcellularLocation>
        <location evidence="1">Nucleus</location>
    </subcellularLocation>
</comment>
<name>A0A2Z6NK80_TRISU</name>
<reference evidence="8" key="1">
    <citation type="journal article" date="2017" name="Front. Plant Sci.">
        <title>Climate Clever Clovers: New Paradigm to Reduce the Environmental Footprint of Ruminants by Breeding Low Methanogenic Forages Utilizing Haplotype Variation.</title>
        <authorList>
            <person name="Kaur P."/>
            <person name="Appels R."/>
            <person name="Bayer P.E."/>
            <person name="Keeble-Gagnere G."/>
            <person name="Wang J."/>
            <person name="Hirakawa H."/>
            <person name="Shirasawa K."/>
            <person name="Vercoe P."/>
            <person name="Stefanova K."/>
            <person name="Durmic Z."/>
            <person name="Nichols P."/>
            <person name="Revell C."/>
            <person name="Isobe S.N."/>
            <person name="Edwards D."/>
            <person name="Erskine W."/>
        </authorList>
    </citation>
    <scope>NUCLEOTIDE SEQUENCE [LARGE SCALE GENOMIC DNA]</scope>
    <source>
        <strain evidence="8">cv. Daliak</strain>
    </source>
</reference>
<sequence>MIPAHVVHTRLATKPVALPVLLPDGTAENWNLIWNTKRSSQCHIGNGWYNFVKSGSIRLGDKIQFWAGPYGFTRVTKNNG</sequence>
<dbReference type="AlphaFoldDB" id="A0A2Z6NK80"/>
<evidence type="ECO:0000256" key="5">
    <source>
        <dbReference type="ARBA" id="ARBA00023242"/>
    </source>
</evidence>
<dbReference type="Proteomes" id="UP000242715">
    <property type="component" value="Unassembled WGS sequence"/>
</dbReference>
<protein>
    <recommendedName>
        <fullName evidence="6">TF-B3 domain-containing protein</fullName>
    </recommendedName>
</protein>